<keyword evidence="3" id="KW-1003">Cell membrane</keyword>
<keyword evidence="6 12" id="KW-0479">Metal-binding</keyword>
<keyword evidence="11 12" id="KW-0472">Membrane</keyword>
<evidence type="ECO:0000256" key="1">
    <source>
        <dbReference type="ARBA" id="ARBA00004651"/>
    </source>
</evidence>
<keyword evidence="4 12" id="KW-0349">Heme</keyword>
<dbReference type="Proteomes" id="UP000297749">
    <property type="component" value="Unassembled WGS sequence"/>
</dbReference>
<evidence type="ECO:0000259" key="13">
    <source>
        <dbReference type="Pfam" id="PF03918"/>
    </source>
</evidence>
<feature type="transmembrane region" description="Helical" evidence="12">
    <location>
        <begin position="270"/>
        <end position="293"/>
    </location>
</feature>
<dbReference type="InterPro" id="IPR001123">
    <property type="entry name" value="LeuE-type"/>
</dbReference>
<feature type="signal peptide" evidence="12">
    <location>
        <begin position="1"/>
        <end position="22"/>
    </location>
</feature>
<dbReference type="GO" id="GO:0046872">
    <property type="term" value="F:metal ion binding"/>
    <property type="evidence" value="ECO:0007669"/>
    <property type="project" value="UniProtKB-KW"/>
</dbReference>
<dbReference type="AlphaFoldDB" id="A0A659QNS6"/>
<comment type="caution">
    <text evidence="14">The sequence shown here is derived from an EMBL/GenBank/DDBJ whole genome shotgun (WGS) entry which is preliminary data.</text>
</comment>
<dbReference type="GO" id="GO:0006865">
    <property type="term" value="P:amino acid transport"/>
    <property type="evidence" value="ECO:0007669"/>
    <property type="project" value="InterPro"/>
</dbReference>
<dbReference type="EMBL" id="PYKF01000357">
    <property type="protein sequence ID" value="TGC86492.1"/>
    <property type="molecule type" value="Genomic_DNA"/>
</dbReference>
<feature type="chain" id="PRO_5025075649" description="Cytochrome c-type biogenesis protein" evidence="12">
    <location>
        <begin position="23"/>
        <end position="334"/>
    </location>
</feature>
<feature type="transmembrane region" description="Helical" evidence="12">
    <location>
        <begin position="106"/>
        <end position="125"/>
    </location>
</feature>
<feature type="domain" description="CcmH/CycL/Ccl2/NrfF N-terminal" evidence="13">
    <location>
        <begin position="11"/>
        <end position="134"/>
    </location>
</feature>
<dbReference type="GO" id="GO:0017004">
    <property type="term" value="P:cytochrome complex assembly"/>
    <property type="evidence" value="ECO:0007669"/>
    <property type="project" value="UniProtKB-KW"/>
</dbReference>
<proteinExistence type="inferred from homology"/>
<keyword evidence="5 12" id="KW-0812">Transmembrane</keyword>
<comment type="similarity">
    <text evidence="2 12">Belongs to the CcmH/CycL/Ccl2/NrfF family.</text>
</comment>
<keyword evidence="8" id="KW-0201">Cytochrome c-type biogenesis</keyword>
<dbReference type="Pfam" id="PF03918">
    <property type="entry name" value="CcmH"/>
    <property type="match status" value="1"/>
</dbReference>
<dbReference type="InterPro" id="IPR038297">
    <property type="entry name" value="CcmH/CycL/NrfF/Ccl2_sf"/>
</dbReference>
<dbReference type="PANTHER" id="PTHR47870:SF1">
    <property type="entry name" value="CYTOCHROME C-TYPE BIOGENESIS PROTEIN CCMH"/>
    <property type="match status" value="1"/>
</dbReference>
<dbReference type="FunFam" id="1.10.8.640:FF:000001">
    <property type="entry name" value="Cytochrome c-type biogenesis protein"/>
    <property type="match status" value="1"/>
</dbReference>
<evidence type="ECO:0000256" key="2">
    <source>
        <dbReference type="ARBA" id="ARBA00010342"/>
    </source>
</evidence>
<evidence type="ECO:0000256" key="7">
    <source>
        <dbReference type="ARBA" id="ARBA00022729"/>
    </source>
</evidence>
<evidence type="ECO:0000313" key="15">
    <source>
        <dbReference type="Proteomes" id="UP000297749"/>
    </source>
</evidence>
<comment type="subcellular location">
    <subcellularLocation>
        <location evidence="1">Cell membrane</location>
        <topology evidence="1">Multi-pass membrane protein</topology>
    </subcellularLocation>
</comment>
<keyword evidence="9 12" id="KW-1133">Transmembrane helix</keyword>
<evidence type="ECO:0000256" key="10">
    <source>
        <dbReference type="ARBA" id="ARBA00023004"/>
    </source>
</evidence>
<gene>
    <name evidence="14" type="ORF">C9F04_10855</name>
</gene>
<reference evidence="14 15" key="1">
    <citation type="submission" date="2018-03" db="EMBL/GenBank/DDBJ databases">
        <title>Non-Typhoidal Salmonella genome sequencing and assembly.</title>
        <authorList>
            <person name="Matchawe C."/>
        </authorList>
    </citation>
    <scope>NUCLEOTIDE SEQUENCE [LARGE SCALE GENOMIC DNA]</scope>
    <source>
        <strain evidence="14 15">32eva</strain>
    </source>
</reference>
<evidence type="ECO:0000256" key="4">
    <source>
        <dbReference type="ARBA" id="ARBA00022617"/>
    </source>
</evidence>
<evidence type="ECO:0000256" key="11">
    <source>
        <dbReference type="ARBA" id="ARBA00023136"/>
    </source>
</evidence>
<dbReference type="InterPro" id="IPR051263">
    <property type="entry name" value="C-type_cytochrome_biogenesis"/>
</dbReference>
<evidence type="ECO:0000256" key="8">
    <source>
        <dbReference type="ARBA" id="ARBA00022748"/>
    </source>
</evidence>
<protein>
    <recommendedName>
        <fullName evidence="12">Cytochrome c-type biogenesis protein</fullName>
    </recommendedName>
</protein>
<keyword evidence="10 12" id="KW-0408">Iron</keyword>
<dbReference type="Pfam" id="PF01810">
    <property type="entry name" value="LysE"/>
    <property type="match status" value="1"/>
</dbReference>
<organism evidence="14 15">
    <name type="scientific">Salmonella enterica subsp. enterica serovar Wilhelmsburg</name>
    <dbReference type="NCBI Taxonomy" id="1960126"/>
    <lineage>
        <taxon>Bacteria</taxon>
        <taxon>Pseudomonadati</taxon>
        <taxon>Pseudomonadota</taxon>
        <taxon>Gammaproteobacteria</taxon>
        <taxon>Enterobacterales</taxon>
        <taxon>Enterobacteriaceae</taxon>
        <taxon>Salmonella</taxon>
    </lineage>
</organism>
<evidence type="ECO:0000256" key="9">
    <source>
        <dbReference type="ARBA" id="ARBA00022989"/>
    </source>
</evidence>
<comment type="caution">
    <text evidence="12">Lacks conserved residue(s) required for the propagation of feature annotation.</text>
</comment>
<evidence type="ECO:0000256" key="5">
    <source>
        <dbReference type="ARBA" id="ARBA00022692"/>
    </source>
</evidence>
<evidence type="ECO:0000313" key="14">
    <source>
        <dbReference type="EMBL" id="TGC86492.1"/>
    </source>
</evidence>
<feature type="transmembrane region" description="Helical" evidence="12">
    <location>
        <begin position="305"/>
        <end position="322"/>
    </location>
</feature>
<accession>A0A659QNS6</accession>
<evidence type="ECO:0000256" key="3">
    <source>
        <dbReference type="ARBA" id="ARBA00022475"/>
    </source>
</evidence>
<dbReference type="GO" id="GO:0005886">
    <property type="term" value="C:plasma membrane"/>
    <property type="evidence" value="ECO:0007669"/>
    <property type="project" value="UniProtKB-SubCell"/>
</dbReference>
<name>A0A659QNS6_SALET</name>
<sequence length="334" mass="36860">MRLLPGMVMLMLVLVIAGSARATTDVMPFKDEAQEQQFRQLTEQLRCPKCQNNSIADSNAMIATDMRRRVYDLMQEGKSRQEIIDYMVARYGNFVTYDPPLTPLTVLLWVLPLAAIVAGGWIIVARTRRRVRLRREPLPADTPVCGARAGWGVYVPGAVIALAVGAGRDALTGRYQLVRAWPQAPAQPPGRLARVTGGGGACLLWYGFGALKTAMSSNLELASAEVMKQGRWKIIATMLAVTWLNPHVYLDTFVVLGSLGGQLAMEPKRWFALGTISASFLWFFGLALLAAWLAPRLRTAKAQRIINILVGVVMWLIAFQLAREGVAHMHALFN</sequence>
<dbReference type="InterPro" id="IPR005616">
    <property type="entry name" value="CcmH/CycL/Ccl2/NrfF_N"/>
</dbReference>
<dbReference type="PANTHER" id="PTHR47870">
    <property type="entry name" value="CYTOCHROME C-TYPE BIOGENESIS PROTEIN CCMH"/>
    <property type="match status" value="1"/>
</dbReference>
<dbReference type="Gene3D" id="1.10.8.640">
    <property type="entry name" value="Cytochrome C biogenesis protein"/>
    <property type="match status" value="1"/>
</dbReference>
<dbReference type="CDD" id="cd16378">
    <property type="entry name" value="CcmH_N"/>
    <property type="match status" value="1"/>
</dbReference>
<evidence type="ECO:0000256" key="6">
    <source>
        <dbReference type="ARBA" id="ARBA00022723"/>
    </source>
</evidence>
<evidence type="ECO:0000256" key="12">
    <source>
        <dbReference type="RuleBase" id="RU364112"/>
    </source>
</evidence>
<feature type="transmembrane region" description="Helical" evidence="12">
    <location>
        <begin position="232"/>
        <end position="250"/>
    </location>
</feature>
<comment type="function">
    <text evidence="12">Possible subunit of a heme lyase.</text>
</comment>
<keyword evidence="7 12" id="KW-0732">Signal</keyword>